<evidence type="ECO:0000313" key="2">
    <source>
        <dbReference type="Proteomes" id="UP000469890"/>
    </source>
</evidence>
<comment type="caution">
    <text evidence="1">The sequence shown here is derived from an EMBL/GenBank/DDBJ whole genome shotgun (WGS) entry which is preliminary data.</text>
</comment>
<sequence>MFAQFFHVDYAKENVKKKYNNRLKDFGNVEICYNIEPNQPILVSIEQFRNDPESYHLYSDNC</sequence>
<dbReference type="EMBL" id="JAAECE010000013">
    <property type="protein sequence ID" value="KAF1796283.1"/>
    <property type="molecule type" value="Genomic_DNA"/>
</dbReference>
<name>A0A8H4B600_MUCCL</name>
<protein>
    <submittedName>
        <fullName evidence="1">Uncharacterized protein</fullName>
    </submittedName>
</protein>
<accession>A0A8H4B600</accession>
<dbReference type="AlphaFoldDB" id="A0A8H4B600"/>
<organism evidence="1 2">
    <name type="scientific">Mucor circinelloides f. lusitanicus</name>
    <name type="common">Mucor racemosus var. lusitanicus</name>
    <dbReference type="NCBI Taxonomy" id="29924"/>
    <lineage>
        <taxon>Eukaryota</taxon>
        <taxon>Fungi</taxon>
        <taxon>Fungi incertae sedis</taxon>
        <taxon>Mucoromycota</taxon>
        <taxon>Mucoromycotina</taxon>
        <taxon>Mucoromycetes</taxon>
        <taxon>Mucorales</taxon>
        <taxon>Mucorineae</taxon>
        <taxon>Mucoraceae</taxon>
        <taxon>Mucor</taxon>
    </lineage>
</organism>
<proteinExistence type="predicted"/>
<evidence type="ECO:0000313" key="1">
    <source>
        <dbReference type="EMBL" id="KAF1796283.1"/>
    </source>
</evidence>
<reference evidence="1 2" key="1">
    <citation type="submission" date="2019-09" db="EMBL/GenBank/DDBJ databases">
        <authorList>
            <consortium name="DOE Joint Genome Institute"/>
            <person name="Mondo S.J."/>
            <person name="Navarro-Mendoza M.I."/>
            <person name="Perez-Arques C."/>
            <person name="Panchal S."/>
            <person name="Nicolas F.E."/>
            <person name="Ganguly P."/>
            <person name="Pangilinan J."/>
            <person name="Grigoriev I."/>
            <person name="Heitman J."/>
            <person name="Sanya K."/>
            <person name="Garre V."/>
        </authorList>
    </citation>
    <scope>NUCLEOTIDE SEQUENCE [LARGE SCALE GENOMIC DNA]</scope>
    <source>
        <strain evidence="1 2">MU402</strain>
    </source>
</reference>
<dbReference type="Proteomes" id="UP000469890">
    <property type="component" value="Unassembled WGS sequence"/>
</dbReference>
<gene>
    <name evidence="1" type="ORF">FB192DRAFT_1406141</name>
</gene>